<comment type="catalytic activity">
    <reaction evidence="1">
        <text>ATP + protein L-histidine = ADP + protein N-phospho-L-histidine.</text>
        <dbReference type="EC" id="2.7.13.3"/>
    </reaction>
</comment>
<evidence type="ECO:0000259" key="4">
    <source>
        <dbReference type="PROSITE" id="PS50109"/>
    </source>
</evidence>
<dbReference type="EMBL" id="WFLN01000004">
    <property type="protein sequence ID" value="KAB8033799.1"/>
    <property type="molecule type" value="Genomic_DNA"/>
</dbReference>
<dbReference type="GO" id="GO:0000155">
    <property type="term" value="F:phosphorelay sensor kinase activity"/>
    <property type="evidence" value="ECO:0007669"/>
    <property type="project" value="InterPro"/>
</dbReference>
<keyword evidence="3" id="KW-0812">Transmembrane</keyword>
<dbReference type="RefSeq" id="WP_152211884.1">
    <property type="nucleotide sequence ID" value="NZ_WFLN01000004.1"/>
</dbReference>
<evidence type="ECO:0000256" key="1">
    <source>
        <dbReference type="ARBA" id="ARBA00000085"/>
    </source>
</evidence>
<dbReference type="CDD" id="cd00082">
    <property type="entry name" value="HisKA"/>
    <property type="match status" value="1"/>
</dbReference>
<comment type="caution">
    <text evidence="5">The sequence shown here is derived from an EMBL/GenBank/DDBJ whole genome shotgun (WGS) entry which is preliminary data.</text>
</comment>
<dbReference type="InterPro" id="IPR036097">
    <property type="entry name" value="HisK_dim/P_sf"/>
</dbReference>
<evidence type="ECO:0000256" key="2">
    <source>
        <dbReference type="ARBA" id="ARBA00012438"/>
    </source>
</evidence>
<dbReference type="PROSITE" id="PS50109">
    <property type="entry name" value="HIS_KIN"/>
    <property type="match status" value="1"/>
</dbReference>
<organism evidence="5 6">
    <name type="scientific">Fluviispira multicolorata</name>
    <dbReference type="NCBI Taxonomy" id="2654512"/>
    <lineage>
        <taxon>Bacteria</taxon>
        <taxon>Pseudomonadati</taxon>
        <taxon>Bdellovibrionota</taxon>
        <taxon>Oligoflexia</taxon>
        <taxon>Silvanigrellales</taxon>
        <taxon>Silvanigrellaceae</taxon>
        <taxon>Fluviispira</taxon>
    </lineage>
</organism>
<dbReference type="InterPro" id="IPR036890">
    <property type="entry name" value="HATPase_C_sf"/>
</dbReference>
<name>A0A833JFL0_9BACT</name>
<gene>
    <name evidence="5" type="ORF">GCL57_03565</name>
</gene>
<feature type="transmembrane region" description="Helical" evidence="3">
    <location>
        <begin position="33"/>
        <end position="53"/>
    </location>
</feature>
<keyword evidence="3" id="KW-1133">Transmembrane helix</keyword>
<feature type="transmembrane region" description="Helical" evidence="3">
    <location>
        <begin position="59"/>
        <end position="79"/>
    </location>
</feature>
<dbReference type="InterPro" id="IPR005467">
    <property type="entry name" value="His_kinase_dom"/>
</dbReference>
<dbReference type="InterPro" id="IPR052023">
    <property type="entry name" value="Histidine_kinase_KdpD"/>
</dbReference>
<dbReference type="GO" id="GO:0005886">
    <property type="term" value="C:plasma membrane"/>
    <property type="evidence" value="ECO:0007669"/>
    <property type="project" value="TreeGrafter"/>
</dbReference>
<feature type="transmembrane region" description="Helical" evidence="3">
    <location>
        <begin position="91"/>
        <end position="109"/>
    </location>
</feature>
<feature type="domain" description="Histidine kinase" evidence="4">
    <location>
        <begin position="221"/>
        <end position="431"/>
    </location>
</feature>
<proteinExistence type="predicted"/>
<feature type="transmembrane region" description="Helical" evidence="3">
    <location>
        <begin position="136"/>
        <end position="154"/>
    </location>
</feature>
<dbReference type="EC" id="2.7.13.3" evidence="2"/>
<keyword evidence="6" id="KW-1185">Reference proteome</keyword>
<feature type="transmembrane region" description="Helical" evidence="3">
    <location>
        <begin position="174"/>
        <end position="194"/>
    </location>
</feature>
<accession>A0A833JFL0</accession>
<protein>
    <recommendedName>
        <fullName evidence="2">histidine kinase</fullName>
        <ecNumber evidence="2">2.7.13.3</ecNumber>
    </recommendedName>
</protein>
<evidence type="ECO:0000313" key="6">
    <source>
        <dbReference type="Proteomes" id="UP000442694"/>
    </source>
</evidence>
<evidence type="ECO:0000256" key="3">
    <source>
        <dbReference type="SAM" id="Phobius"/>
    </source>
</evidence>
<dbReference type="PANTHER" id="PTHR45569">
    <property type="entry name" value="SENSOR PROTEIN KDPD"/>
    <property type="match status" value="1"/>
</dbReference>
<dbReference type="SUPFAM" id="SSF55874">
    <property type="entry name" value="ATPase domain of HSP90 chaperone/DNA topoisomerase II/histidine kinase"/>
    <property type="match status" value="1"/>
</dbReference>
<reference evidence="5 6" key="1">
    <citation type="submission" date="2019-10" db="EMBL/GenBank/DDBJ databases">
        <title>New genus of Silvanigrellaceae.</title>
        <authorList>
            <person name="Pitt A."/>
            <person name="Hahn M.W."/>
        </authorList>
    </citation>
    <scope>NUCLEOTIDE SEQUENCE [LARGE SCALE GENOMIC DNA]</scope>
    <source>
        <strain evidence="5 6">33A1-SZDP</strain>
    </source>
</reference>
<dbReference type="Gene3D" id="3.30.565.10">
    <property type="entry name" value="Histidine kinase-like ATPase, C-terminal domain"/>
    <property type="match status" value="1"/>
</dbReference>
<dbReference type="PANTHER" id="PTHR45569:SF1">
    <property type="entry name" value="SENSOR PROTEIN KDPD"/>
    <property type="match status" value="1"/>
</dbReference>
<sequence length="434" mass="48715">MSIELIQKKISKLILGHGFPDENRTKLTWLIRLRWLAIVAQIICLCYAIHYVWINKAFIFVYLFTLINLAFLNICAFYLTKKLKNISDGIIFFQLFCDLCAVTFLLILTGGAWNPFLPIIFLHISLGAILLRGKSALIFCLIVISSVLLLHSPADMPPALGASPTSSQFLLPSQITVSVLIFILTYWLTCSLGLQKKYSEKLQAENNRIDKLRALGALSSGFSHEFATPLNTIKLRSARLARKNNLMENEDFKIILKAISQCENAIRHMSQSTLSNEKSNFEKKNLALIVNDVISSWNTKKRIATIFIHENAEKFECYIPTLAFTKAFIDILDNAEQATLNTNKNYEYIPILVTLRAEEKSLILSIIDEGSGWPAAVKKYAGQPFVTTRTEGVGLGLYNAFTFAAAVGGKFLLEDNFKQGACARFLIPIYEGGY</sequence>
<dbReference type="InterPro" id="IPR003661">
    <property type="entry name" value="HisK_dim/P_dom"/>
</dbReference>
<dbReference type="SMART" id="SM00387">
    <property type="entry name" value="HATPase_c"/>
    <property type="match status" value="1"/>
</dbReference>
<dbReference type="Pfam" id="PF02518">
    <property type="entry name" value="HATPase_c"/>
    <property type="match status" value="1"/>
</dbReference>
<keyword evidence="3" id="KW-0472">Membrane</keyword>
<dbReference type="Gene3D" id="1.10.287.130">
    <property type="match status" value="1"/>
</dbReference>
<evidence type="ECO:0000313" key="5">
    <source>
        <dbReference type="EMBL" id="KAB8033799.1"/>
    </source>
</evidence>
<dbReference type="AlphaFoldDB" id="A0A833JFL0"/>
<dbReference type="SUPFAM" id="SSF47384">
    <property type="entry name" value="Homodimeric domain of signal transducing histidine kinase"/>
    <property type="match status" value="1"/>
</dbReference>
<dbReference type="Proteomes" id="UP000442694">
    <property type="component" value="Unassembled WGS sequence"/>
</dbReference>
<dbReference type="InterPro" id="IPR003594">
    <property type="entry name" value="HATPase_dom"/>
</dbReference>